<keyword evidence="1" id="KW-0812">Transmembrane</keyword>
<dbReference type="RefSeq" id="WP_010367452.1">
    <property type="nucleotide sequence ID" value="NZ_AHBZ03000027.1"/>
</dbReference>
<dbReference type="GO" id="GO:0003677">
    <property type="term" value="F:DNA binding"/>
    <property type="evidence" value="ECO:0007669"/>
    <property type="project" value="InterPro"/>
</dbReference>
<dbReference type="EMBL" id="AHBZ03000027">
    <property type="protein sequence ID" value="KAF7764429.1"/>
    <property type="molecule type" value="Genomic_DNA"/>
</dbReference>
<dbReference type="SMART" id="SM00530">
    <property type="entry name" value="HTH_XRE"/>
    <property type="match status" value="1"/>
</dbReference>
<dbReference type="InterPro" id="IPR010982">
    <property type="entry name" value="Lambda_DNA-bd_dom_sf"/>
</dbReference>
<dbReference type="Proteomes" id="UP000016487">
    <property type="component" value="Unassembled WGS sequence"/>
</dbReference>
<organism evidence="3 4">
    <name type="scientific">Pseudoalteromonas citrea</name>
    <dbReference type="NCBI Taxonomy" id="43655"/>
    <lineage>
        <taxon>Bacteria</taxon>
        <taxon>Pseudomonadati</taxon>
        <taxon>Pseudomonadota</taxon>
        <taxon>Gammaproteobacteria</taxon>
        <taxon>Alteromonadales</taxon>
        <taxon>Pseudoalteromonadaceae</taxon>
        <taxon>Pseudoalteromonas</taxon>
    </lineage>
</organism>
<sequence length="258" mass="29807">MLDGSALKSVRKNAGISQTDMAKKLDCDRRTIINYEQGVCEPKASQLFRWLSACKVDLKPLAAQVRNIKESLFLLFTLGVLSPNEVSFLYIGILTVCALHGIVRSKKETTHAVLIIASLYTLEYILIDYYYEFLLWCFNSKLLIAILYYSFQVAFSVSAYYIFYSRAKRCLSPLKEATKPTVYFFEKTLSNIYVYLAIITTLHLIDFYIDEKYNYTFLSVFYTHYENLIYIGMSLVICTLTAMVTSHEKELKTVKQQL</sequence>
<dbReference type="SUPFAM" id="SSF47413">
    <property type="entry name" value="lambda repressor-like DNA-binding domains"/>
    <property type="match status" value="1"/>
</dbReference>
<dbReference type="AlphaFoldDB" id="A0AAD4AEF6"/>
<comment type="caution">
    <text evidence="3">The sequence shown here is derived from an EMBL/GenBank/DDBJ whole genome shotgun (WGS) entry which is preliminary data.</text>
</comment>
<feature type="transmembrane region" description="Helical" evidence="1">
    <location>
        <begin position="86"/>
        <end position="103"/>
    </location>
</feature>
<protein>
    <recommendedName>
        <fullName evidence="2">HTH cro/C1-type domain-containing protein</fullName>
    </recommendedName>
</protein>
<dbReference type="InterPro" id="IPR001387">
    <property type="entry name" value="Cro/C1-type_HTH"/>
</dbReference>
<gene>
    <name evidence="3" type="ORF">PCIT_b0429</name>
</gene>
<feature type="transmembrane region" description="Helical" evidence="1">
    <location>
        <begin position="112"/>
        <end position="131"/>
    </location>
</feature>
<dbReference type="PROSITE" id="PS50943">
    <property type="entry name" value="HTH_CROC1"/>
    <property type="match status" value="1"/>
</dbReference>
<reference evidence="3" key="1">
    <citation type="journal article" date="2012" name="J. Bacteriol.">
        <title>Genome sequences of type strains of seven species of the marine bacterium Pseudoalteromonas.</title>
        <authorList>
            <person name="Xie B.B."/>
            <person name="Shu Y.L."/>
            <person name="Qin Q.L."/>
            <person name="Rong J.C."/>
            <person name="Zhang X.Y."/>
            <person name="Chen X.L."/>
            <person name="Shi M."/>
            <person name="He H.L."/>
            <person name="Zhou B.C."/>
            <person name="Zhang Y.Z."/>
        </authorList>
    </citation>
    <scope>NUCLEOTIDE SEQUENCE</scope>
    <source>
        <strain evidence="3">DSM 8771</strain>
    </source>
</reference>
<evidence type="ECO:0000259" key="2">
    <source>
        <dbReference type="PROSITE" id="PS50943"/>
    </source>
</evidence>
<evidence type="ECO:0000256" key="1">
    <source>
        <dbReference type="SAM" id="Phobius"/>
    </source>
</evidence>
<name>A0AAD4AEF6_9GAMM</name>
<evidence type="ECO:0000313" key="3">
    <source>
        <dbReference type="EMBL" id="KAF7764429.1"/>
    </source>
</evidence>
<feature type="transmembrane region" description="Helical" evidence="1">
    <location>
        <begin position="229"/>
        <end position="246"/>
    </location>
</feature>
<feature type="transmembrane region" description="Helical" evidence="1">
    <location>
        <begin position="143"/>
        <end position="163"/>
    </location>
</feature>
<dbReference type="CDD" id="cd00093">
    <property type="entry name" value="HTH_XRE"/>
    <property type="match status" value="1"/>
</dbReference>
<accession>A0AAD4AEF6</accession>
<reference evidence="3" key="2">
    <citation type="submission" date="2015-03" db="EMBL/GenBank/DDBJ databases">
        <title>Genome sequence of Pseudoalteromonas citrea.</title>
        <authorList>
            <person name="Xie B.-B."/>
            <person name="Rong J.-C."/>
            <person name="Qin Q.-L."/>
            <person name="Zhang Y.-Z."/>
        </authorList>
    </citation>
    <scope>NUCLEOTIDE SEQUENCE</scope>
    <source>
        <strain evidence="3">DSM 8771</strain>
    </source>
</reference>
<evidence type="ECO:0000313" key="4">
    <source>
        <dbReference type="Proteomes" id="UP000016487"/>
    </source>
</evidence>
<keyword evidence="1" id="KW-1133">Transmembrane helix</keyword>
<proteinExistence type="predicted"/>
<keyword evidence="1" id="KW-0472">Membrane</keyword>
<feature type="domain" description="HTH cro/C1-type" evidence="2">
    <location>
        <begin position="7"/>
        <end position="61"/>
    </location>
</feature>
<dbReference type="Gene3D" id="1.10.260.40">
    <property type="entry name" value="lambda repressor-like DNA-binding domains"/>
    <property type="match status" value="1"/>
</dbReference>
<dbReference type="Pfam" id="PF12844">
    <property type="entry name" value="HTH_19"/>
    <property type="match status" value="1"/>
</dbReference>
<feature type="transmembrane region" description="Helical" evidence="1">
    <location>
        <begin position="192"/>
        <end position="209"/>
    </location>
</feature>